<name>A0A835SNB6_9CHLO</name>
<proteinExistence type="predicted"/>
<comment type="caution">
    <text evidence="2">The sequence shown here is derived from an EMBL/GenBank/DDBJ whole genome shotgun (WGS) entry which is preliminary data.</text>
</comment>
<dbReference type="Proteomes" id="UP000613740">
    <property type="component" value="Unassembled WGS sequence"/>
</dbReference>
<reference evidence="2" key="1">
    <citation type="journal article" date="2020" name="bioRxiv">
        <title>Comparative genomics of Chlamydomonas.</title>
        <authorList>
            <person name="Craig R.J."/>
            <person name="Hasan A.R."/>
            <person name="Ness R.W."/>
            <person name="Keightley P.D."/>
        </authorList>
    </citation>
    <scope>NUCLEOTIDE SEQUENCE</scope>
    <source>
        <strain evidence="2">CCAP 11/173</strain>
    </source>
</reference>
<keyword evidence="3" id="KW-1185">Reference proteome</keyword>
<gene>
    <name evidence="2" type="ORF">HYH02_014434</name>
</gene>
<feature type="compositionally biased region" description="Basic and acidic residues" evidence="1">
    <location>
        <begin position="143"/>
        <end position="155"/>
    </location>
</feature>
<evidence type="ECO:0000256" key="1">
    <source>
        <dbReference type="SAM" id="MobiDB-lite"/>
    </source>
</evidence>
<feature type="compositionally biased region" description="Low complexity" evidence="1">
    <location>
        <begin position="128"/>
        <end position="140"/>
    </location>
</feature>
<dbReference type="OrthoDB" id="549098at2759"/>
<feature type="region of interest" description="Disordered" evidence="1">
    <location>
        <begin position="126"/>
        <end position="182"/>
    </location>
</feature>
<sequence length="230" mass="22787">MLRRGGALISAAHDSLRAAAATAATGSSLLVSASAPSTSPAAACGSSCCASFSSGCHCLRSSVHAPACGCSTCAAASPAGLRSAVPTCTSHAAGLTRAARPEPPGPLHPYAPTPAASLPFSLRGLHTSAASPSAPAAPAADGSAERGRRSRRPEAADAAGPGPGGARGRPQQRSLLPSDGEAGEEVQAVLDKLVGGLIRGGRKGTARRIVEDALLHVRRQLKKGGLEDLK</sequence>
<organism evidence="2 3">
    <name type="scientific">Chlamydomonas schloesseri</name>
    <dbReference type="NCBI Taxonomy" id="2026947"/>
    <lineage>
        <taxon>Eukaryota</taxon>
        <taxon>Viridiplantae</taxon>
        <taxon>Chlorophyta</taxon>
        <taxon>core chlorophytes</taxon>
        <taxon>Chlorophyceae</taxon>
        <taxon>CS clade</taxon>
        <taxon>Chlamydomonadales</taxon>
        <taxon>Chlamydomonadaceae</taxon>
        <taxon>Chlamydomonas</taxon>
    </lineage>
</organism>
<evidence type="ECO:0000313" key="2">
    <source>
        <dbReference type="EMBL" id="KAG2428252.1"/>
    </source>
</evidence>
<dbReference type="EMBL" id="JAEHOD010000095">
    <property type="protein sequence ID" value="KAG2428252.1"/>
    <property type="molecule type" value="Genomic_DNA"/>
</dbReference>
<dbReference type="AlphaFoldDB" id="A0A835SNB6"/>
<protein>
    <submittedName>
        <fullName evidence="2">Uncharacterized protein</fullName>
    </submittedName>
</protein>
<evidence type="ECO:0000313" key="3">
    <source>
        <dbReference type="Proteomes" id="UP000613740"/>
    </source>
</evidence>
<accession>A0A835SNB6</accession>